<dbReference type="AlphaFoldDB" id="A0A484IA83"/>
<name>A0A484IA83_9ARCH</name>
<evidence type="ECO:0000313" key="1">
    <source>
        <dbReference type="EMBL" id="VFJ13732.1"/>
    </source>
</evidence>
<reference evidence="1 2" key="1">
    <citation type="submission" date="2019-02" db="EMBL/GenBank/DDBJ databases">
        <authorList>
            <person name="Lehtovirta-Morley E L."/>
        </authorList>
    </citation>
    <scope>NUCLEOTIDE SEQUENCE [LARGE SCALE GENOMIC DNA]</scope>
    <source>
        <strain evidence="1">NFRAN1</strain>
    </source>
</reference>
<sequence length="56" mass="6411">MWEQSQQIALVNAMMILEVIQSYTFGDLGLELTVMVFVRPENFCELNVFVKGNLSL</sequence>
<keyword evidence="2" id="KW-1185">Reference proteome</keyword>
<accession>A0A484IA83</accession>
<dbReference type="EMBL" id="LR216287">
    <property type="protein sequence ID" value="VFJ13732.1"/>
    <property type="molecule type" value="Genomic_DNA"/>
</dbReference>
<gene>
    <name evidence="1" type="ORF">NFRAN_1410</name>
</gene>
<evidence type="ECO:0000313" key="2">
    <source>
        <dbReference type="Proteomes" id="UP000294299"/>
    </source>
</evidence>
<dbReference type="KEGG" id="nfn:NFRAN_1410"/>
<protein>
    <submittedName>
        <fullName evidence="1">Uncharacterized protein</fullName>
    </submittedName>
</protein>
<organism evidence="1 2">
    <name type="scientific">Candidatus Nitrosocosmicus franklandianus</name>
    <dbReference type="NCBI Taxonomy" id="1798806"/>
    <lineage>
        <taxon>Archaea</taxon>
        <taxon>Nitrososphaerota</taxon>
        <taxon>Nitrososphaeria</taxon>
        <taxon>Nitrososphaerales</taxon>
        <taxon>Nitrososphaeraceae</taxon>
        <taxon>Candidatus Nitrosocosmicus</taxon>
    </lineage>
</organism>
<dbReference type="Proteomes" id="UP000294299">
    <property type="component" value="Chromosome NFRAN"/>
</dbReference>
<proteinExistence type="predicted"/>